<sequence length="79" mass="8675">MESQKPKSNDPDLLAVIAKLREEGLGNYSLPRIVICGNQHSYIMELVIETATDLSDASICILPPHLAIEITLQPSNTDE</sequence>
<dbReference type="Proteomes" id="UP000070121">
    <property type="component" value="Unassembled WGS sequence"/>
</dbReference>
<evidence type="ECO:0000313" key="1">
    <source>
        <dbReference type="EMBL" id="KXH59548.1"/>
    </source>
</evidence>
<dbReference type="EMBL" id="JFFI01001489">
    <property type="protein sequence ID" value="KXH59548.1"/>
    <property type="molecule type" value="Genomic_DNA"/>
</dbReference>
<comment type="caution">
    <text evidence="1">The sequence shown here is derived from an EMBL/GenBank/DDBJ whole genome shotgun (WGS) entry which is preliminary data.</text>
</comment>
<keyword evidence="2" id="KW-1185">Reference proteome</keyword>
<dbReference type="AlphaFoldDB" id="A0A135UGP1"/>
<proteinExistence type="predicted"/>
<organism evidence="1 2">
    <name type="scientific">Colletotrichum salicis</name>
    <dbReference type="NCBI Taxonomy" id="1209931"/>
    <lineage>
        <taxon>Eukaryota</taxon>
        <taxon>Fungi</taxon>
        <taxon>Dikarya</taxon>
        <taxon>Ascomycota</taxon>
        <taxon>Pezizomycotina</taxon>
        <taxon>Sordariomycetes</taxon>
        <taxon>Hypocreomycetidae</taxon>
        <taxon>Glomerellales</taxon>
        <taxon>Glomerellaceae</taxon>
        <taxon>Colletotrichum</taxon>
        <taxon>Colletotrichum acutatum species complex</taxon>
    </lineage>
</organism>
<protein>
    <submittedName>
        <fullName evidence="1">Uncharacterized protein</fullName>
    </submittedName>
</protein>
<gene>
    <name evidence="1" type="ORF">CSAL01_09538</name>
</gene>
<reference evidence="1 2" key="1">
    <citation type="submission" date="2014-02" db="EMBL/GenBank/DDBJ databases">
        <title>The genome sequence of Colletotrichum salicis CBS 607.94.</title>
        <authorList>
            <person name="Baroncelli R."/>
            <person name="Thon M.R."/>
        </authorList>
    </citation>
    <scope>NUCLEOTIDE SEQUENCE [LARGE SCALE GENOMIC DNA]</scope>
    <source>
        <strain evidence="1 2">CBS 607.94</strain>
    </source>
</reference>
<name>A0A135UGP1_9PEZI</name>
<accession>A0A135UGP1</accession>
<evidence type="ECO:0000313" key="2">
    <source>
        <dbReference type="Proteomes" id="UP000070121"/>
    </source>
</evidence>